<sequence length="260" mass="27921">MGIDTALAGGTGLVGSNILKTLGHYAGIDSIYALGRRDFPSSEVDSFASKFKPLIASESSQWSSLLAPELKAKASSSFVFFSALGTTRAQAGGLETQRKVDHELPVSLAKSFVADHGSASEGKKSVFVLISSSGANPSSFFAYPKMKGETEEEIKALLKKEESSQGLDHVVILRPGLIVGTRREKDSRPAEWVLRKIATFAGNVLGNGFKDFWAQDADVIAKAAVNAALKCVDGQQKEAVWLLGQSDIVRLGRTEWEKKD</sequence>
<evidence type="ECO:0000256" key="4">
    <source>
        <dbReference type="ARBA" id="ARBA00022946"/>
    </source>
</evidence>
<evidence type="ECO:0000313" key="8">
    <source>
        <dbReference type="Proteomes" id="UP000799538"/>
    </source>
</evidence>
<dbReference type="PANTHER" id="PTHR14097">
    <property type="entry name" value="OXIDOREDUCTASE HTATIP2"/>
    <property type="match status" value="1"/>
</dbReference>
<dbReference type="InterPro" id="IPR014843">
    <property type="entry name" value="Him1/Fmp52"/>
</dbReference>
<dbReference type="InterPro" id="IPR036291">
    <property type="entry name" value="NAD(P)-bd_dom_sf"/>
</dbReference>
<keyword evidence="3" id="KW-1000">Mitochondrion outer membrane</keyword>
<dbReference type="Gene3D" id="3.40.50.720">
    <property type="entry name" value="NAD(P)-binding Rossmann-like Domain"/>
    <property type="match status" value="1"/>
</dbReference>
<keyword evidence="8" id="KW-1185">Reference proteome</keyword>
<evidence type="ECO:0000256" key="5">
    <source>
        <dbReference type="ARBA" id="ARBA00023128"/>
    </source>
</evidence>
<organism evidence="7 8">
    <name type="scientific">Elsinoe ampelina</name>
    <dbReference type="NCBI Taxonomy" id="302913"/>
    <lineage>
        <taxon>Eukaryota</taxon>
        <taxon>Fungi</taxon>
        <taxon>Dikarya</taxon>
        <taxon>Ascomycota</taxon>
        <taxon>Pezizomycotina</taxon>
        <taxon>Dothideomycetes</taxon>
        <taxon>Dothideomycetidae</taxon>
        <taxon>Myriangiales</taxon>
        <taxon>Elsinoaceae</taxon>
        <taxon>Elsinoe</taxon>
    </lineage>
</organism>
<comment type="similarity">
    <text evidence="2">Belongs to the FMP52 family.</text>
</comment>
<proteinExistence type="inferred from homology"/>
<reference evidence="8" key="1">
    <citation type="journal article" date="2020" name="Stud. Mycol.">
        <title>101 Dothideomycetes genomes: A test case for predicting lifestyles and emergence of pathogens.</title>
        <authorList>
            <person name="Haridas S."/>
            <person name="Albert R."/>
            <person name="Binder M."/>
            <person name="Bloem J."/>
            <person name="LaButti K."/>
            <person name="Salamov A."/>
            <person name="Andreopoulos B."/>
            <person name="Baker S."/>
            <person name="Barry K."/>
            <person name="Bills G."/>
            <person name="Bluhm B."/>
            <person name="Cannon C."/>
            <person name="Castanera R."/>
            <person name="Culley D."/>
            <person name="Daum C."/>
            <person name="Ezra D."/>
            <person name="Gonzalez J."/>
            <person name="Henrissat B."/>
            <person name="Kuo A."/>
            <person name="Liang C."/>
            <person name="Lipzen A."/>
            <person name="Lutzoni F."/>
            <person name="Magnuson J."/>
            <person name="Mondo S."/>
            <person name="Nolan M."/>
            <person name="Ohm R."/>
            <person name="Pangilinan J."/>
            <person name="Park H.-J."/>
            <person name="Ramirez L."/>
            <person name="Alfaro M."/>
            <person name="Sun H."/>
            <person name="Tritt A."/>
            <person name="Yoshinaga Y."/>
            <person name="Zwiers L.-H."/>
            <person name="Turgeon B."/>
            <person name="Goodwin S."/>
            <person name="Spatafora J."/>
            <person name="Crous P."/>
            <person name="Grigoriev I."/>
        </authorList>
    </citation>
    <scope>NUCLEOTIDE SEQUENCE [LARGE SCALE GENOMIC DNA]</scope>
    <source>
        <strain evidence="8">CECT 20119</strain>
    </source>
</reference>
<dbReference type="PANTHER" id="PTHR14097:SF7">
    <property type="entry name" value="OXIDOREDUCTASE HTATIP2"/>
    <property type="match status" value="1"/>
</dbReference>
<keyword evidence="5" id="KW-0496">Mitochondrion</keyword>
<dbReference type="GO" id="GO:0005741">
    <property type="term" value="C:mitochondrial outer membrane"/>
    <property type="evidence" value="ECO:0007669"/>
    <property type="project" value="UniProtKB-SubCell"/>
</dbReference>
<dbReference type="FunFam" id="3.40.50.720:FF:000366">
    <property type="entry name" value="Protein FMP52, mitochondrial"/>
    <property type="match status" value="1"/>
</dbReference>
<gene>
    <name evidence="7" type="ORF">BDZ85DRAFT_258472</name>
</gene>
<dbReference type="OrthoDB" id="430436at2759"/>
<dbReference type="Pfam" id="PF08732">
    <property type="entry name" value="HIM1"/>
    <property type="match status" value="1"/>
</dbReference>
<evidence type="ECO:0000313" key="7">
    <source>
        <dbReference type="EMBL" id="KAF2226024.1"/>
    </source>
</evidence>
<evidence type="ECO:0000256" key="1">
    <source>
        <dbReference type="ARBA" id="ARBA00004450"/>
    </source>
</evidence>
<protein>
    <recommendedName>
        <fullName evidence="9">NAD dependent epimerase/dehydratase family protein-like protein</fullName>
    </recommendedName>
</protein>
<evidence type="ECO:0000256" key="2">
    <source>
        <dbReference type="ARBA" id="ARBA00006617"/>
    </source>
</evidence>
<dbReference type="GO" id="GO:0051170">
    <property type="term" value="P:import into nucleus"/>
    <property type="evidence" value="ECO:0007669"/>
    <property type="project" value="TreeGrafter"/>
</dbReference>
<accession>A0A6A6GJT4</accession>
<keyword evidence="6" id="KW-0472">Membrane</keyword>
<comment type="subcellular location">
    <subcellularLocation>
        <location evidence="1">Mitochondrion outer membrane</location>
        <topology evidence="1">Peripheral membrane protein</topology>
    </subcellularLocation>
</comment>
<evidence type="ECO:0000256" key="3">
    <source>
        <dbReference type="ARBA" id="ARBA00022787"/>
    </source>
</evidence>
<dbReference type="Proteomes" id="UP000799538">
    <property type="component" value="Unassembled WGS sequence"/>
</dbReference>
<keyword evidence="4" id="KW-0809">Transit peptide</keyword>
<name>A0A6A6GJT4_9PEZI</name>
<dbReference type="EMBL" id="ML992503">
    <property type="protein sequence ID" value="KAF2226024.1"/>
    <property type="molecule type" value="Genomic_DNA"/>
</dbReference>
<dbReference type="AlphaFoldDB" id="A0A6A6GJT4"/>
<dbReference type="SUPFAM" id="SSF51735">
    <property type="entry name" value="NAD(P)-binding Rossmann-fold domains"/>
    <property type="match status" value="1"/>
</dbReference>
<evidence type="ECO:0000256" key="6">
    <source>
        <dbReference type="ARBA" id="ARBA00023136"/>
    </source>
</evidence>
<evidence type="ECO:0008006" key="9">
    <source>
        <dbReference type="Google" id="ProtNLM"/>
    </source>
</evidence>